<gene>
    <name evidence="2" type="ORF">ILUMI_14966</name>
</gene>
<evidence type="ECO:0000313" key="3">
    <source>
        <dbReference type="Proteomes" id="UP000801492"/>
    </source>
</evidence>
<evidence type="ECO:0000313" key="2">
    <source>
        <dbReference type="EMBL" id="KAF2891207.1"/>
    </source>
</evidence>
<dbReference type="AlphaFoldDB" id="A0A8K0G7B0"/>
<feature type="domain" description="Mos1 transposase HTH" evidence="1">
    <location>
        <begin position="9"/>
        <end position="54"/>
    </location>
</feature>
<protein>
    <recommendedName>
        <fullName evidence="1">Mos1 transposase HTH domain-containing protein</fullName>
    </recommendedName>
</protein>
<dbReference type="InterPro" id="IPR041426">
    <property type="entry name" value="Mos1_HTH"/>
</dbReference>
<comment type="caution">
    <text evidence="2">The sequence shown here is derived from an EMBL/GenBank/DDBJ whole genome shotgun (WGS) entry which is preliminary data.</text>
</comment>
<proteinExistence type="predicted"/>
<dbReference type="PANTHER" id="PTHR46060:SF1">
    <property type="entry name" value="MARINER MOS1 TRANSPOSASE-LIKE PROTEIN"/>
    <property type="match status" value="1"/>
</dbReference>
<organism evidence="2 3">
    <name type="scientific">Ignelater luminosus</name>
    <name type="common">Cucubano</name>
    <name type="synonym">Pyrophorus luminosus</name>
    <dbReference type="NCBI Taxonomy" id="2038154"/>
    <lineage>
        <taxon>Eukaryota</taxon>
        <taxon>Metazoa</taxon>
        <taxon>Ecdysozoa</taxon>
        <taxon>Arthropoda</taxon>
        <taxon>Hexapoda</taxon>
        <taxon>Insecta</taxon>
        <taxon>Pterygota</taxon>
        <taxon>Neoptera</taxon>
        <taxon>Endopterygota</taxon>
        <taxon>Coleoptera</taxon>
        <taxon>Polyphaga</taxon>
        <taxon>Elateriformia</taxon>
        <taxon>Elateroidea</taxon>
        <taxon>Elateridae</taxon>
        <taxon>Agrypninae</taxon>
        <taxon>Pyrophorini</taxon>
        <taxon>Ignelater</taxon>
    </lineage>
</organism>
<dbReference type="InterPro" id="IPR052709">
    <property type="entry name" value="Transposase-MT_Hybrid"/>
</dbReference>
<dbReference type="EMBL" id="VTPC01036710">
    <property type="protein sequence ID" value="KAF2891207.1"/>
    <property type="molecule type" value="Genomic_DNA"/>
</dbReference>
<evidence type="ECO:0000259" key="1">
    <source>
        <dbReference type="Pfam" id="PF17906"/>
    </source>
</evidence>
<dbReference type="Pfam" id="PF17906">
    <property type="entry name" value="HTH_48"/>
    <property type="match status" value="1"/>
</dbReference>
<dbReference type="PANTHER" id="PTHR46060">
    <property type="entry name" value="MARINER MOS1 TRANSPOSASE-LIKE PROTEIN"/>
    <property type="match status" value="1"/>
</dbReference>
<dbReference type="Proteomes" id="UP000801492">
    <property type="component" value="Unassembled WGS sequence"/>
</dbReference>
<keyword evidence="3" id="KW-1185">Reference proteome</keyword>
<reference evidence="2" key="1">
    <citation type="submission" date="2019-08" db="EMBL/GenBank/DDBJ databases">
        <title>The genome of the North American firefly Photinus pyralis.</title>
        <authorList>
            <consortium name="Photinus pyralis genome working group"/>
            <person name="Fallon T.R."/>
            <person name="Sander Lower S.E."/>
            <person name="Weng J.-K."/>
        </authorList>
    </citation>
    <scope>NUCLEOTIDE SEQUENCE</scope>
    <source>
        <strain evidence="2">TRF0915ILg1</strain>
        <tissue evidence="2">Whole body</tissue>
    </source>
</reference>
<accession>A0A8K0G7B0</accession>
<dbReference type="OrthoDB" id="6767820at2759"/>
<sequence>MSEFTRCGFRAVMCYNFERSLSPKDYFAEMRDVSGDSCPSEATIKRQYTNFRKRNFDLNDDSRSGRLATAVTEETDTP</sequence>
<name>A0A8K0G7B0_IGNLU</name>